<evidence type="ECO:0000256" key="1">
    <source>
        <dbReference type="SAM" id="MobiDB-lite"/>
    </source>
</evidence>
<gene>
    <name evidence="2" type="ORF">mPipKuh1_009890</name>
</gene>
<protein>
    <submittedName>
        <fullName evidence="2">Uncharacterized protein</fullName>
    </submittedName>
</protein>
<organism evidence="2 3">
    <name type="scientific">Pipistrellus kuhlii</name>
    <name type="common">Kuhl's pipistrelle</name>
    <dbReference type="NCBI Taxonomy" id="59472"/>
    <lineage>
        <taxon>Eukaryota</taxon>
        <taxon>Metazoa</taxon>
        <taxon>Chordata</taxon>
        <taxon>Craniata</taxon>
        <taxon>Vertebrata</taxon>
        <taxon>Euteleostomi</taxon>
        <taxon>Mammalia</taxon>
        <taxon>Eutheria</taxon>
        <taxon>Laurasiatheria</taxon>
        <taxon>Chiroptera</taxon>
        <taxon>Yangochiroptera</taxon>
        <taxon>Vespertilionidae</taxon>
        <taxon>Pipistrellus</taxon>
    </lineage>
</organism>
<reference evidence="2 3" key="1">
    <citation type="journal article" date="2020" name="Nature">
        <title>Six reference-quality genomes reveal evolution of bat adaptations.</title>
        <authorList>
            <person name="Jebb D."/>
            <person name="Huang Z."/>
            <person name="Pippel M."/>
            <person name="Hughes G.M."/>
            <person name="Lavrichenko K."/>
            <person name="Devanna P."/>
            <person name="Winkler S."/>
            <person name="Jermiin L.S."/>
            <person name="Skirmuntt E.C."/>
            <person name="Katzourakis A."/>
            <person name="Burkitt-Gray L."/>
            <person name="Ray D.A."/>
            <person name="Sullivan K.A.M."/>
            <person name="Roscito J.G."/>
            <person name="Kirilenko B.M."/>
            <person name="Davalos L.M."/>
            <person name="Corthals A.P."/>
            <person name="Power M.L."/>
            <person name="Jones G."/>
            <person name="Ransome R.D."/>
            <person name="Dechmann D.K.N."/>
            <person name="Locatelli A.G."/>
            <person name="Puechmaille S.J."/>
            <person name="Fedrigo O."/>
            <person name="Jarvis E.D."/>
            <person name="Hiller M."/>
            <person name="Vernes S.C."/>
            <person name="Myers E.W."/>
            <person name="Teeling E.C."/>
        </authorList>
    </citation>
    <scope>NUCLEOTIDE SEQUENCE [LARGE SCALE GENOMIC DNA]</scope>
    <source>
        <strain evidence="2">MPipKuh1</strain>
        <tissue evidence="2">Flight muscle</tissue>
    </source>
</reference>
<feature type="region of interest" description="Disordered" evidence="1">
    <location>
        <begin position="25"/>
        <end position="52"/>
    </location>
</feature>
<dbReference type="AlphaFoldDB" id="A0A7J7YXA6"/>
<evidence type="ECO:0000313" key="3">
    <source>
        <dbReference type="Proteomes" id="UP000558488"/>
    </source>
</evidence>
<dbReference type="Proteomes" id="UP000558488">
    <property type="component" value="Unassembled WGS sequence"/>
</dbReference>
<proteinExistence type="predicted"/>
<accession>A0A7J7YXA6</accession>
<keyword evidence="3" id="KW-1185">Reference proteome</keyword>
<name>A0A7J7YXA6_PIPKU</name>
<comment type="caution">
    <text evidence="2">The sequence shown here is derived from an EMBL/GenBank/DDBJ whole genome shotgun (WGS) entry which is preliminary data.</text>
</comment>
<feature type="compositionally biased region" description="Polar residues" evidence="1">
    <location>
        <begin position="31"/>
        <end position="43"/>
    </location>
</feature>
<evidence type="ECO:0000313" key="2">
    <source>
        <dbReference type="EMBL" id="KAF6366478.1"/>
    </source>
</evidence>
<sequence>MACLRNMYFLRCESSVLFFRVDKKETHSADGSETSSELSQITWERSESDQETRSQLLVCVSSTMLLSRTSKHVSPSLSFKDNMICFKVDSLIKVNGALKSAASLKLAVCLLYNFGIIENS</sequence>
<dbReference type="EMBL" id="JACAGB010000004">
    <property type="protein sequence ID" value="KAF6366478.1"/>
    <property type="molecule type" value="Genomic_DNA"/>
</dbReference>